<dbReference type="Pfam" id="PF03483">
    <property type="entry name" value="B3_4"/>
    <property type="match status" value="1"/>
</dbReference>
<dbReference type="Gene3D" id="3.50.40.10">
    <property type="entry name" value="Phenylalanyl-trna Synthetase, Chain B, domain 3"/>
    <property type="match status" value="1"/>
</dbReference>
<comment type="cofactor">
    <cofactor evidence="15">
        <name>Mg(2+)</name>
        <dbReference type="ChEBI" id="CHEBI:18420"/>
    </cofactor>
    <text evidence="15">Binds 2 magnesium ions per tetramer.</text>
</comment>
<dbReference type="InterPro" id="IPR005121">
    <property type="entry name" value="Fdx_antiC-bd"/>
</dbReference>
<sequence length="794" mass="91187">MKFSEKWLREWIDPKVNSKILHEQISSSGIEVEYVEKIKSTFSGIIVGKIVQCVLHSQFPNLKILKVDIGKKELLNIVCGASNCCNGIKVAVATVGSTLSENVIINKRILKGELSEGMLCSFFELGLFVNDNKIIEFPKKTPIGINVNDYLSLNDNIIKVSITSNRPDGLSLLGLSRNIAAINNLKMSPLIYRSVPVMFEKKVDIDIQDKKECINFLGRIVQNIDINVDTPFWMKKKLFFSDLLSENIITNIINYVLIEIGQPLNALNLDNINNAIIVRMAKDKENIFLENNIEICLNKNILVVSDKEKILSIPGNINSCFVNINKNTKNILLTSSLISKKSISYIIRKMKSNKVLEYYNYGIDPFLQTYAIEYATDLIIKICGGVTGPINTKKSNSVVYNNKIRLYHEKINKIIGFSFDIIIVSKILHSLDYQFNFQEKFWDVIPPSWRFDILIEEDVISDILRIYGYNKIYSTPLKEFLNCNKKHELKDSLFKKSAVILINQGYYEVINYGFIDPKIQNLIFPNKKKLLLSNPISQDMSCMRVSLWPGLIKNISYNKNRQQNSMRIFESGLCFSVDKTKNLGVQQEFFLAAAISGNYTKENWYDKTRKMDFYDLKGDLESILESFCTLDHIEFRREIIAGLHPEQSASIYFKNHFIGRIGAIHPRLETELNVNSSTFLFEISLSNFPDIKPLKIQDISKFPTIRRDIAILISEDIAVCAIIKKCKNFFINKKVEINLFDIYSCKEFYNKKKSLGISFIFQNQERTLQDNEINLMMNDCIGALNKKFQAVLRK</sequence>
<dbReference type="PROSITE" id="PS50886">
    <property type="entry name" value="TRBD"/>
    <property type="match status" value="1"/>
</dbReference>
<feature type="binding site" evidence="15">
    <location>
        <position position="452"/>
    </location>
    <ligand>
        <name>Mg(2+)</name>
        <dbReference type="ChEBI" id="CHEBI:18420"/>
        <note>shared with alpha subunit</note>
    </ligand>
</feature>
<evidence type="ECO:0000256" key="10">
    <source>
        <dbReference type="ARBA" id="ARBA00022842"/>
    </source>
</evidence>
<evidence type="ECO:0000256" key="2">
    <source>
        <dbReference type="ARBA" id="ARBA00008653"/>
    </source>
</evidence>
<evidence type="ECO:0000256" key="13">
    <source>
        <dbReference type="ARBA" id="ARBA00023146"/>
    </source>
</evidence>
<dbReference type="GO" id="GO:0006432">
    <property type="term" value="P:phenylalanyl-tRNA aminoacylation"/>
    <property type="evidence" value="ECO:0007669"/>
    <property type="project" value="UniProtKB-UniRule"/>
</dbReference>
<dbReference type="PANTHER" id="PTHR10947">
    <property type="entry name" value="PHENYLALANYL-TRNA SYNTHETASE BETA CHAIN AND LEUCINE-RICH REPEAT-CONTAINING PROTEIN 47"/>
    <property type="match status" value="1"/>
</dbReference>
<comment type="catalytic activity">
    <reaction evidence="14 15">
        <text>tRNA(Phe) + L-phenylalanine + ATP = L-phenylalanyl-tRNA(Phe) + AMP + diphosphate + H(+)</text>
        <dbReference type="Rhea" id="RHEA:19413"/>
        <dbReference type="Rhea" id="RHEA-COMP:9668"/>
        <dbReference type="Rhea" id="RHEA-COMP:9699"/>
        <dbReference type="ChEBI" id="CHEBI:15378"/>
        <dbReference type="ChEBI" id="CHEBI:30616"/>
        <dbReference type="ChEBI" id="CHEBI:33019"/>
        <dbReference type="ChEBI" id="CHEBI:58095"/>
        <dbReference type="ChEBI" id="CHEBI:78442"/>
        <dbReference type="ChEBI" id="CHEBI:78531"/>
        <dbReference type="ChEBI" id="CHEBI:456215"/>
        <dbReference type="EC" id="6.1.1.20"/>
    </reaction>
</comment>
<dbReference type="CDD" id="cd00769">
    <property type="entry name" value="PheRS_beta_core"/>
    <property type="match status" value="1"/>
</dbReference>
<evidence type="ECO:0000256" key="4">
    <source>
        <dbReference type="ARBA" id="ARBA00022490"/>
    </source>
</evidence>
<dbReference type="Pfam" id="PF03484">
    <property type="entry name" value="B5"/>
    <property type="match status" value="1"/>
</dbReference>
<dbReference type="Pfam" id="PF17759">
    <property type="entry name" value="tRNA_synthFbeta"/>
    <property type="match status" value="1"/>
</dbReference>
<dbReference type="OrthoDB" id="9805455at2"/>
<evidence type="ECO:0000256" key="3">
    <source>
        <dbReference type="ARBA" id="ARBA00011209"/>
    </source>
</evidence>
<dbReference type="InterPro" id="IPR005147">
    <property type="entry name" value="tRNA_synthase_B5-dom"/>
</dbReference>
<keyword evidence="13 15" id="KW-0030">Aminoacyl-tRNA synthetase</keyword>
<evidence type="ECO:0000256" key="1">
    <source>
        <dbReference type="ARBA" id="ARBA00004496"/>
    </source>
</evidence>
<evidence type="ECO:0000256" key="8">
    <source>
        <dbReference type="ARBA" id="ARBA00022741"/>
    </source>
</evidence>
<dbReference type="PROSITE" id="PS51447">
    <property type="entry name" value="FDX_ACB"/>
    <property type="match status" value="1"/>
</dbReference>
<dbReference type="InterPro" id="IPR045060">
    <property type="entry name" value="Phe-tRNA-ligase_IIc_bsu"/>
</dbReference>
<dbReference type="PROSITE" id="PS51483">
    <property type="entry name" value="B5"/>
    <property type="match status" value="1"/>
</dbReference>
<dbReference type="GO" id="GO:0004826">
    <property type="term" value="F:phenylalanine-tRNA ligase activity"/>
    <property type="evidence" value="ECO:0007669"/>
    <property type="project" value="UniProtKB-UniRule"/>
</dbReference>
<dbReference type="Pfam" id="PF03147">
    <property type="entry name" value="FDX-ACB"/>
    <property type="match status" value="1"/>
</dbReference>
<evidence type="ECO:0000313" key="20">
    <source>
        <dbReference type="EMBL" id="QCI22588.1"/>
    </source>
</evidence>
<dbReference type="Gene3D" id="3.30.70.380">
    <property type="entry name" value="Ferrodoxin-fold anticodon-binding domain"/>
    <property type="match status" value="1"/>
</dbReference>
<evidence type="ECO:0000256" key="7">
    <source>
        <dbReference type="ARBA" id="ARBA00022723"/>
    </source>
</evidence>
<dbReference type="InterPro" id="IPR033714">
    <property type="entry name" value="tRNA_bind_bactPheRS"/>
</dbReference>
<dbReference type="SMART" id="SM00896">
    <property type="entry name" value="FDX-ACB"/>
    <property type="match status" value="1"/>
</dbReference>
<evidence type="ECO:0000313" key="21">
    <source>
        <dbReference type="Proteomes" id="UP000298716"/>
    </source>
</evidence>
<evidence type="ECO:0000259" key="18">
    <source>
        <dbReference type="PROSITE" id="PS51447"/>
    </source>
</evidence>
<dbReference type="InterPro" id="IPR009061">
    <property type="entry name" value="DNA-bd_dom_put_sf"/>
</dbReference>
<dbReference type="InterPro" id="IPR036690">
    <property type="entry name" value="Fdx_antiC-bd_sf"/>
</dbReference>
<keyword evidence="10 15" id="KW-0460">Magnesium</keyword>
<keyword evidence="8 15" id="KW-0547">Nucleotide-binding</keyword>
<name>A0A4D6Y8Q5_9GAMM</name>
<evidence type="ECO:0000256" key="12">
    <source>
        <dbReference type="ARBA" id="ARBA00022917"/>
    </source>
</evidence>
<dbReference type="InterPro" id="IPR012340">
    <property type="entry name" value="NA-bd_OB-fold"/>
</dbReference>
<dbReference type="EC" id="6.1.1.20" evidence="15"/>
<dbReference type="AlphaFoldDB" id="A0A4D6Y8Q5"/>
<dbReference type="SUPFAM" id="SSF54991">
    <property type="entry name" value="Anticodon-binding domain of PheRS"/>
    <property type="match status" value="1"/>
</dbReference>
<dbReference type="SUPFAM" id="SSF46955">
    <property type="entry name" value="Putative DNA-binding domain"/>
    <property type="match status" value="1"/>
</dbReference>
<dbReference type="SMART" id="SM00873">
    <property type="entry name" value="B3_4"/>
    <property type="match status" value="1"/>
</dbReference>
<dbReference type="EMBL" id="CP034867">
    <property type="protein sequence ID" value="QCI22588.1"/>
    <property type="molecule type" value="Genomic_DNA"/>
</dbReference>
<comment type="subcellular location">
    <subcellularLocation>
        <location evidence="1 15">Cytoplasm</location>
    </subcellularLocation>
</comment>
<dbReference type="FunFam" id="3.30.930.10:FF:000022">
    <property type="entry name" value="Phenylalanine--tRNA ligase beta subunit"/>
    <property type="match status" value="1"/>
</dbReference>
<keyword evidence="11 16" id="KW-0694">RNA-binding</keyword>
<comment type="caution">
    <text evidence="15">Lacks conserved residue(s) required for the propagation of feature annotation.</text>
</comment>
<organism evidence="20 21">
    <name type="scientific">Buchnera aphidicola</name>
    <name type="common">Macrosiphum gaurae</name>
    <dbReference type="NCBI Taxonomy" id="2315801"/>
    <lineage>
        <taxon>Bacteria</taxon>
        <taxon>Pseudomonadati</taxon>
        <taxon>Pseudomonadota</taxon>
        <taxon>Gammaproteobacteria</taxon>
        <taxon>Enterobacterales</taxon>
        <taxon>Erwiniaceae</taxon>
        <taxon>Buchnera</taxon>
    </lineage>
</organism>
<evidence type="ECO:0000259" key="17">
    <source>
        <dbReference type="PROSITE" id="PS50886"/>
    </source>
</evidence>
<dbReference type="Proteomes" id="UP000298716">
    <property type="component" value="Chromosome"/>
</dbReference>
<dbReference type="InterPro" id="IPR002547">
    <property type="entry name" value="tRNA-bd_dom"/>
</dbReference>
<dbReference type="HAMAP" id="MF_00283">
    <property type="entry name" value="Phe_tRNA_synth_beta1"/>
    <property type="match status" value="1"/>
</dbReference>
<dbReference type="InterPro" id="IPR020825">
    <property type="entry name" value="Phe-tRNA_synthase-like_B3/B4"/>
</dbReference>
<dbReference type="GO" id="GO:0000287">
    <property type="term" value="F:magnesium ion binding"/>
    <property type="evidence" value="ECO:0007669"/>
    <property type="project" value="UniProtKB-UniRule"/>
</dbReference>
<feature type="domain" description="FDX-ACB" evidence="18">
    <location>
        <begin position="700"/>
        <end position="793"/>
    </location>
</feature>
<evidence type="ECO:0000256" key="11">
    <source>
        <dbReference type="ARBA" id="ARBA00022884"/>
    </source>
</evidence>
<feature type="binding site" evidence="15">
    <location>
        <position position="458"/>
    </location>
    <ligand>
        <name>Mg(2+)</name>
        <dbReference type="ChEBI" id="CHEBI:18420"/>
        <note>shared with alpha subunit</note>
    </ligand>
</feature>
<dbReference type="InterPro" id="IPR041616">
    <property type="entry name" value="PheRS_beta_core"/>
</dbReference>
<dbReference type="Pfam" id="PF01588">
    <property type="entry name" value="tRNA_bind"/>
    <property type="match status" value="1"/>
</dbReference>
<proteinExistence type="inferred from homology"/>
<dbReference type="Gene3D" id="3.30.930.10">
    <property type="entry name" value="Bira Bifunctional Protein, Domain 2"/>
    <property type="match status" value="1"/>
</dbReference>
<feature type="domain" description="TRNA-binding" evidence="17">
    <location>
        <begin position="39"/>
        <end position="148"/>
    </location>
</feature>
<gene>
    <name evidence="15" type="primary">pheT</name>
    <name evidence="20" type="ORF">D9V72_00655</name>
</gene>
<dbReference type="PANTHER" id="PTHR10947:SF0">
    <property type="entry name" value="PHENYLALANINE--TRNA LIGASE BETA SUBUNIT"/>
    <property type="match status" value="1"/>
</dbReference>
<comment type="similarity">
    <text evidence="2 15">Belongs to the phenylalanyl-tRNA synthetase beta subunit family. Type 1 subfamily.</text>
</comment>
<evidence type="ECO:0000256" key="15">
    <source>
        <dbReference type="HAMAP-Rule" id="MF_00283"/>
    </source>
</evidence>
<comment type="subunit">
    <text evidence="3 15">Tetramer of two alpha and two beta subunits.</text>
</comment>
<evidence type="ECO:0000256" key="16">
    <source>
        <dbReference type="PROSITE-ProRule" id="PRU00209"/>
    </source>
</evidence>
<keyword evidence="5 16" id="KW-0820">tRNA-binding</keyword>
<dbReference type="SUPFAM" id="SSF50249">
    <property type="entry name" value="Nucleic acid-binding proteins"/>
    <property type="match status" value="1"/>
</dbReference>
<dbReference type="InterPro" id="IPR045864">
    <property type="entry name" value="aa-tRNA-synth_II/BPL/LPL"/>
</dbReference>
<dbReference type="GO" id="GO:0005524">
    <property type="term" value="F:ATP binding"/>
    <property type="evidence" value="ECO:0007669"/>
    <property type="project" value="UniProtKB-UniRule"/>
</dbReference>
<evidence type="ECO:0000256" key="9">
    <source>
        <dbReference type="ARBA" id="ARBA00022840"/>
    </source>
</evidence>
<accession>A0A4D6Y8Q5</accession>
<dbReference type="Gene3D" id="2.40.50.140">
    <property type="entry name" value="Nucleic acid-binding proteins"/>
    <property type="match status" value="1"/>
</dbReference>
<dbReference type="SUPFAM" id="SSF55681">
    <property type="entry name" value="Class II aaRS and biotin synthetases"/>
    <property type="match status" value="1"/>
</dbReference>
<dbReference type="SMART" id="SM00874">
    <property type="entry name" value="B5"/>
    <property type="match status" value="1"/>
</dbReference>
<reference evidence="20 21" key="1">
    <citation type="submission" date="2018-12" db="EMBL/GenBank/DDBJ databases">
        <authorList>
            <person name="Chong R.A."/>
        </authorList>
    </citation>
    <scope>NUCLEOTIDE SEQUENCE [LARGE SCALE GENOMIC DNA]</scope>
    <source>
        <strain evidence="20 21">Mga</strain>
    </source>
</reference>
<feature type="domain" description="B5" evidence="19">
    <location>
        <begin position="399"/>
        <end position="474"/>
    </location>
</feature>
<dbReference type="Gene3D" id="3.30.56.10">
    <property type="match status" value="2"/>
</dbReference>
<keyword evidence="6 15" id="KW-0436">Ligase</keyword>
<dbReference type="CDD" id="cd02796">
    <property type="entry name" value="tRNA_bind_bactPheRS"/>
    <property type="match status" value="1"/>
</dbReference>
<dbReference type="InterPro" id="IPR005146">
    <property type="entry name" value="B3/B4_tRNA-bd"/>
</dbReference>
<dbReference type="RefSeq" id="WP_158354578.1">
    <property type="nucleotide sequence ID" value="NZ_CP034867.1"/>
</dbReference>
<keyword evidence="9 15" id="KW-0067">ATP-binding</keyword>
<evidence type="ECO:0000256" key="5">
    <source>
        <dbReference type="ARBA" id="ARBA00022555"/>
    </source>
</evidence>
<reference evidence="20 21" key="2">
    <citation type="submission" date="2019-05" db="EMBL/GenBank/DDBJ databases">
        <title>Genome evolution of the obligate endosymbiont Buchnera aphidicola.</title>
        <authorList>
            <person name="Moran N.A."/>
        </authorList>
    </citation>
    <scope>NUCLEOTIDE SEQUENCE [LARGE SCALE GENOMIC DNA]</scope>
    <source>
        <strain evidence="20 21">Mga</strain>
    </source>
</reference>
<evidence type="ECO:0000256" key="6">
    <source>
        <dbReference type="ARBA" id="ARBA00022598"/>
    </source>
</evidence>
<feature type="binding site" evidence="15">
    <location>
        <position position="462"/>
    </location>
    <ligand>
        <name>Mg(2+)</name>
        <dbReference type="ChEBI" id="CHEBI:18420"/>
        <note>shared with alpha subunit</note>
    </ligand>
</feature>
<dbReference type="NCBIfam" id="TIGR00472">
    <property type="entry name" value="pheT_bact"/>
    <property type="match status" value="1"/>
</dbReference>
<dbReference type="GO" id="GO:0000049">
    <property type="term" value="F:tRNA binding"/>
    <property type="evidence" value="ECO:0007669"/>
    <property type="project" value="UniProtKB-UniRule"/>
</dbReference>
<keyword evidence="12 15" id="KW-0648">Protein biosynthesis</keyword>
<evidence type="ECO:0000256" key="14">
    <source>
        <dbReference type="ARBA" id="ARBA00049255"/>
    </source>
</evidence>
<evidence type="ECO:0000259" key="19">
    <source>
        <dbReference type="PROSITE" id="PS51483"/>
    </source>
</evidence>
<dbReference type="InterPro" id="IPR004532">
    <property type="entry name" value="Phe-tRNA-ligase_IIc_bsu_bact"/>
</dbReference>
<dbReference type="GO" id="GO:0009328">
    <property type="term" value="C:phenylalanine-tRNA ligase complex"/>
    <property type="evidence" value="ECO:0007669"/>
    <property type="project" value="TreeGrafter"/>
</dbReference>
<keyword evidence="4 15" id="KW-0963">Cytoplasm</keyword>
<keyword evidence="7 15" id="KW-0479">Metal-binding</keyword>
<dbReference type="SUPFAM" id="SSF56037">
    <property type="entry name" value="PheT/TilS domain"/>
    <property type="match status" value="1"/>
</dbReference>
<protein>
    <recommendedName>
        <fullName evidence="15">Phenylalanine--tRNA ligase beta subunit</fullName>
        <ecNumber evidence="15">6.1.1.20</ecNumber>
    </recommendedName>
    <alternativeName>
        <fullName evidence="15">Phenylalanyl-tRNA synthetase beta subunit</fullName>
        <shortName evidence="15">PheRS</shortName>
    </alternativeName>
</protein>